<evidence type="ECO:0000256" key="3">
    <source>
        <dbReference type="ARBA" id="ARBA00022722"/>
    </source>
</evidence>
<keyword evidence="4" id="KW-0255">Endonuclease</keyword>
<dbReference type="GO" id="GO:0016787">
    <property type="term" value="F:hydrolase activity"/>
    <property type="evidence" value="ECO:0007669"/>
    <property type="project" value="UniProtKB-KW"/>
</dbReference>
<keyword evidence="6" id="KW-0695">RNA-directed DNA polymerase</keyword>
<keyword evidence="1" id="KW-0808">Transferase</keyword>
<accession>A0ABD1PQU0</accession>
<organism evidence="8 9">
    <name type="scientific">Abeliophyllum distichum</name>
    <dbReference type="NCBI Taxonomy" id="126358"/>
    <lineage>
        <taxon>Eukaryota</taxon>
        <taxon>Viridiplantae</taxon>
        <taxon>Streptophyta</taxon>
        <taxon>Embryophyta</taxon>
        <taxon>Tracheophyta</taxon>
        <taxon>Spermatophyta</taxon>
        <taxon>Magnoliopsida</taxon>
        <taxon>eudicotyledons</taxon>
        <taxon>Gunneridae</taxon>
        <taxon>Pentapetalae</taxon>
        <taxon>asterids</taxon>
        <taxon>lamiids</taxon>
        <taxon>Lamiales</taxon>
        <taxon>Oleaceae</taxon>
        <taxon>Forsythieae</taxon>
        <taxon>Abeliophyllum</taxon>
    </lineage>
</organism>
<evidence type="ECO:0000256" key="6">
    <source>
        <dbReference type="ARBA" id="ARBA00022918"/>
    </source>
</evidence>
<dbReference type="GO" id="GO:0003964">
    <property type="term" value="F:RNA-directed DNA polymerase activity"/>
    <property type="evidence" value="ECO:0007669"/>
    <property type="project" value="UniProtKB-KW"/>
</dbReference>
<evidence type="ECO:0000259" key="7">
    <source>
        <dbReference type="Pfam" id="PF17917"/>
    </source>
</evidence>
<evidence type="ECO:0000313" key="9">
    <source>
        <dbReference type="Proteomes" id="UP001604336"/>
    </source>
</evidence>
<dbReference type="Proteomes" id="UP001604336">
    <property type="component" value="Unassembled WGS sequence"/>
</dbReference>
<dbReference type="PANTHER" id="PTHR48475">
    <property type="entry name" value="RIBONUCLEASE H"/>
    <property type="match status" value="1"/>
</dbReference>
<name>A0ABD1PQU0_9LAMI</name>
<evidence type="ECO:0000313" key="8">
    <source>
        <dbReference type="EMBL" id="KAL2466277.1"/>
    </source>
</evidence>
<dbReference type="PANTHER" id="PTHR48475:SF2">
    <property type="entry name" value="RIBONUCLEASE H"/>
    <property type="match status" value="1"/>
</dbReference>
<dbReference type="EMBL" id="JBFOLK010000013">
    <property type="protein sequence ID" value="KAL2466277.1"/>
    <property type="molecule type" value="Genomic_DNA"/>
</dbReference>
<sequence>MVAPPSKRDKRKYYHFHRDHRHDTKSCFQLKKELEKLLKMGFLDRYVKNDRGKERADKLPTNHPSWERVTNIISRETVAGQVLRWAKTRYSLIEQLVLELIVAIKKLRPYFQTYLVQVMANQPLKKIIHRPKTSGRLLKWAMEVTEFDIEFKPRTAIKPQALAYFIADLTALQAKRRRSIGRMENIC</sequence>
<feature type="domain" description="Reverse transcriptase RNase H-like" evidence="7">
    <location>
        <begin position="81"/>
        <end position="147"/>
    </location>
</feature>
<dbReference type="GO" id="GO:0004519">
    <property type="term" value="F:endonuclease activity"/>
    <property type="evidence" value="ECO:0007669"/>
    <property type="project" value="UniProtKB-KW"/>
</dbReference>
<comment type="caution">
    <text evidence="8">The sequence shown here is derived from an EMBL/GenBank/DDBJ whole genome shotgun (WGS) entry which is preliminary data.</text>
</comment>
<evidence type="ECO:0000256" key="4">
    <source>
        <dbReference type="ARBA" id="ARBA00022759"/>
    </source>
</evidence>
<evidence type="ECO:0000256" key="5">
    <source>
        <dbReference type="ARBA" id="ARBA00022801"/>
    </source>
</evidence>
<keyword evidence="5" id="KW-0378">Hydrolase</keyword>
<dbReference type="InterPro" id="IPR041373">
    <property type="entry name" value="RT_RNaseH"/>
</dbReference>
<evidence type="ECO:0000256" key="2">
    <source>
        <dbReference type="ARBA" id="ARBA00022695"/>
    </source>
</evidence>
<keyword evidence="2" id="KW-0548">Nucleotidyltransferase</keyword>
<keyword evidence="9" id="KW-1185">Reference proteome</keyword>
<protein>
    <submittedName>
        <fullName evidence="8">RT RNaseH 2 domain-containing protein</fullName>
    </submittedName>
</protein>
<proteinExistence type="predicted"/>
<gene>
    <name evidence="8" type="ORF">Adt_42128</name>
</gene>
<dbReference type="AlphaFoldDB" id="A0ABD1PQU0"/>
<evidence type="ECO:0000256" key="1">
    <source>
        <dbReference type="ARBA" id="ARBA00022679"/>
    </source>
</evidence>
<dbReference type="Pfam" id="PF17917">
    <property type="entry name" value="RT_RNaseH"/>
    <property type="match status" value="1"/>
</dbReference>
<keyword evidence="3" id="KW-0540">Nuclease</keyword>
<reference evidence="9" key="1">
    <citation type="submission" date="2024-07" db="EMBL/GenBank/DDBJ databases">
        <title>Two chromosome-level genome assemblies of Korean endemic species Abeliophyllum distichum and Forsythia ovata (Oleaceae).</title>
        <authorList>
            <person name="Jang H."/>
        </authorList>
    </citation>
    <scope>NUCLEOTIDE SEQUENCE [LARGE SCALE GENOMIC DNA]</scope>
</reference>